<gene>
    <name evidence="1" type="ORF">J5W02_04930</name>
</gene>
<keyword evidence="2" id="KW-1185">Reference proteome</keyword>
<dbReference type="EMBL" id="JAGFNZ010000002">
    <property type="protein sequence ID" value="MBW7572150.1"/>
    <property type="molecule type" value="Genomic_DNA"/>
</dbReference>
<evidence type="ECO:0000313" key="2">
    <source>
        <dbReference type="Proteomes" id="UP000719942"/>
    </source>
</evidence>
<evidence type="ECO:0000313" key="1">
    <source>
        <dbReference type="EMBL" id="MBW7572150.1"/>
    </source>
</evidence>
<name>A0ABS7DMY1_9FIRM</name>
<reference evidence="1 2" key="1">
    <citation type="submission" date="2021-03" db="EMBL/GenBank/DDBJ databases">
        <title>Caproiciproducens sp. nov. isolated from feces of cow.</title>
        <authorList>
            <person name="Choi J.-Y."/>
        </authorList>
    </citation>
    <scope>NUCLEOTIDE SEQUENCE [LARGE SCALE GENOMIC DNA]</scope>
    <source>
        <strain evidence="1 2">AGMB10547</strain>
    </source>
</reference>
<protein>
    <recommendedName>
        <fullName evidence="3">Lipoprotein</fullName>
    </recommendedName>
</protein>
<proteinExistence type="predicted"/>
<comment type="caution">
    <text evidence="1">The sequence shown here is derived from an EMBL/GenBank/DDBJ whole genome shotgun (WGS) entry which is preliminary data.</text>
</comment>
<sequence length="85" mass="8509">MKKQIFFLLAITILIISVFAGCRYLPGASSGANLNSTVSGVVSKVESDTKNLGSEITGTVSGVASGGKELVSQASGAVSAITSSK</sequence>
<dbReference type="RefSeq" id="WP_219964572.1">
    <property type="nucleotide sequence ID" value="NZ_JAGFNZ010000002.1"/>
</dbReference>
<evidence type="ECO:0008006" key="3">
    <source>
        <dbReference type="Google" id="ProtNLM"/>
    </source>
</evidence>
<dbReference type="Proteomes" id="UP000719942">
    <property type="component" value="Unassembled WGS sequence"/>
</dbReference>
<accession>A0ABS7DMY1</accession>
<dbReference type="PROSITE" id="PS51257">
    <property type="entry name" value="PROKAR_LIPOPROTEIN"/>
    <property type="match status" value="1"/>
</dbReference>
<organism evidence="1 2">
    <name type="scientific">Caproiciproducens faecalis</name>
    <dbReference type="NCBI Taxonomy" id="2820301"/>
    <lineage>
        <taxon>Bacteria</taxon>
        <taxon>Bacillati</taxon>
        <taxon>Bacillota</taxon>
        <taxon>Clostridia</taxon>
        <taxon>Eubacteriales</taxon>
        <taxon>Acutalibacteraceae</taxon>
        <taxon>Caproiciproducens</taxon>
    </lineage>
</organism>